<name>A0A291QTZ6_9BACT</name>
<feature type="chain" id="PRO_5011973838" description="DUF4595 domain-containing protein" evidence="1">
    <location>
        <begin position="29"/>
        <end position="284"/>
    </location>
</feature>
<accession>A0A291QTZ6</accession>
<protein>
    <recommendedName>
        <fullName evidence="4">DUF4595 domain-containing protein</fullName>
    </recommendedName>
</protein>
<dbReference type="EMBL" id="CP023777">
    <property type="protein sequence ID" value="ATL47324.1"/>
    <property type="molecule type" value="Genomic_DNA"/>
</dbReference>
<dbReference type="PROSITE" id="PS51257">
    <property type="entry name" value="PROKAR_LIPOPROTEIN"/>
    <property type="match status" value="1"/>
</dbReference>
<dbReference type="AlphaFoldDB" id="A0A291QTZ6"/>
<sequence>MKISLNLQKVLPGSIVCLLLLTVISSCSKSDDNGPGSGESEFKIDNIHLLTHCVNEEGITIDSFIYDDNNRILYHEVYNTLNGDMLSSIEYLYDNNGRLEKANFLNANHEVAHWAEYTYPDEHTLIYSPEPFFNFITKVEWSGDGNTWMISQKHKDSVNYLAATTYHFESGNLVAVEHQNHYDSTITFTYDEKTTNPYYLIRKKCPWFMILEPNVQESLMLKRISVNNIISADFPNENIVYNYKYEVTNHFEEHETVPSSIDYKNVNNSSTPVIGPRMYYMEIE</sequence>
<dbReference type="RefSeq" id="WP_098193706.1">
    <property type="nucleotide sequence ID" value="NZ_CP023777.1"/>
</dbReference>
<feature type="signal peptide" evidence="1">
    <location>
        <begin position="1"/>
        <end position="28"/>
    </location>
</feature>
<keyword evidence="1" id="KW-0732">Signal</keyword>
<gene>
    <name evidence="2" type="ORF">COR50_09145</name>
</gene>
<reference evidence="2 3" key="1">
    <citation type="submission" date="2017-10" db="EMBL/GenBank/DDBJ databases">
        <title>Paenichitinophaga pekingensis gen. nov., sp. nov., isolated from activated sludge.</title>
        <authorList>
            <person name="Jin D."/>
            <person name="Kong X."/>
            <person name="Deng Y."/>
            <person name="Bai Z."/>
        </authorList>
    </citation>
    <scope>NUCLEOTIDE SEQUENCE [LARGE SCALE GENOMIC DNA]</scope>
    <source>
        <strain evidence="2 3">13</strain>
    </source>
</reference>
<evidence type="ECO:0000313" key="3">
    <source>
        <dbReference type="Proteomes" id="UP000220133"/>
    </source>
</evidence>
<organism evidence="2 3">
    <name type="scientific">Chitinophaga caeni</name>
    <dbReference type="NCBI Taxonomy" id="2029983"/>
    <lineage>
        <taxon>Bacteria</taxon>
        <taxon>Pseudomonadati</taxon>
        <taxon>Bacteroidota</taxon>
        <taxon>Chitinophagia</taxon>
        <taxon>Chitinophagales</taxon>
        <taxon>Chitinophagaceae</taxon>
        <taxon>Chitinophaga</taxon>
    </lineage>
</organism>
<evidence type="ECO:0000313" key="2">
    <source>
        <dbReference type="EMBL" id="ATL47324.1"/>
    </source>
</evidence>
<proteinExistence type="predicted"/>
<evidence type="ECO:0000256" key="1">
    <source>
        <dbReference type="SAM" id="SignalP"/>
    </source>
</evidence>
<keyword evidence="3" id="KW-1185">Reference proteome</keyword>
<dbReference type="OrthoDB" id="1318194at2"/>
<dbReference type="KEGG" id="cbae:COR50_09145"/>
<dbReference type="Proteomes" id="UP000220133">
    <property type="component" value="Chromosome"/>
</dbReference>
<dbReference type="Gene3D" id="2.180.10.10">
    <property type="entry name" value="RHS repeat-associated core"/>
    <property type="match status" value="1"/>
</dbReference>
<evidence type="ECO:0008006" key="4">
    <source>
        <dbReference type="Google" id="ProtNLM"/>
    </source>
</evidence>